<gene>
    <name evidence="1" type="ORF">KI387_036179</name>
</gene>
<sequence length="506" mass="58930">MDNISRMKDRSNIFMKMWEWISGEQEYQGFQDEMKQKEKKRVVKHGVKVQKLQTHNHEEENIKNGPTSIYFLKKIVSYKIILINYVHEHNNLIDYIMFSLISNFYDEEQSFLLKPFIDTLPSAAGVFCPPQPVVGSWRHEKSLHWDYKQKGLDIDIENSYDQAASGNPKSTVLTGISSSNFSKASTSNGYSLVSLTDSVLPESPIIYRFKEIIEAMAQFTSGRVGKSLVYKSNLRGKTMAITGSSLAYYVRSIRMPRFTVLNNWISRIQIGTNVAQALKYMHHDIPCRCLLFGKPEQGIKLHKRSKSMKITRTQGYMASEYKNDVFAFVVILLEIMSGHEPVRYLSKANRQLERVERAGKLRPWVDPRLRDYFPMDFIERVARLASSCVDSDLLKKRIVFPAILHIFRVFSEFLFLKHDTMELSRFYVTWTRNHGIHGFICRVARNCINIYWLTLNVLSWIASERVRRNLSELPKVCNGNTKEGRGRINEYSWKEQLVVLVKRDIF</sequence>
<evidence type="ECO:0008006" key="3">
    <source>
        <dbReference type="Google" id="ProtNLM"/>
    </source>
</evidence>
<dbReference type="SUPFAM" id="SSF56112">
    <property type="entry name" value="Protein kinase-like (PK-like)"/>
    <property type="match status" value="1"/>
</dbReference>
<dbReference type="PANTHER" id="PTHR46863">
    <property type="entry name" value="OS09G0572100 PROTEIN"/>
    <property type="match status" value="1"/>
</dbReference>
<protein>
    <recommendedName>
        <fullName evidence="3">Protein kinase domain-containing protein</fullName>
    </recommendedName>
</protein>
<proteinExistence type="predicted"/>
<dbReference type="AlphaFoldDB" id="A0AA38KKZ9"/>
<accession>A0AA38KKZ9</accession>
<keyword evidence="2" id="KW-1185">Reference proteome</keyword>
<reference evidence="1 2" key="1">
    <citation type="journal article" date="2021" name="Nat. Plants">
        <title>The Taxus genome provides insights into paclitaxel biosynthesis.</title>
        <authorList>
            <person name="Xiong X."/>
            <person name="Gou J."/>
            <person name="Liao Q."/>
            <person name="Li Y."/>
            <person name="Zhou Q."/>
            <person name="Bi G."/>
            <person name="Li C."/>
            <person name="Du R."/>
            <person name="Wang X."/>
            <person name="Sun T."/>
            <person name="Guo L."/>
            <person name="Liang H."/>
            <person name="Lu P."/>
            <person name="Wu Y."/>
            <person name="Zhang Z."/>
            <person name="Ro D.K."/>
            <person name="Shang Y."/>
            <person name="Huang S."/>
            <person name="Yan J."/>
        </authorList>
    </citation>
    <scope>NUCLEOTIDE SEQUENCE [LARGE SCALE GENOMIC DNA]</scope>
    <source>
        <strain evidence="1">Ta-2019</strain>
    </source>
</reference>
<dbReference type="PANTHER" id="PTHR46863:SF1">
    <property type="entry name" value="PROTEIN KINASE SUPERFAMILY PROTEIN"/>
    <property type="match status" value="1"/>
</dbReference>
<organism evidence="1 2">
    <name type="scientific">Taxus chinensis</name>
    <name type="common">Chinese yew</name>
    <name type="synonym">Taxus wallichiana var. chinensis</name>
    <dbReference type="NCBI Taxonomy" id="29808"/>
    <lineage>
        <taxon>Eukaryota</taxon>
        <taxon>Viridiplantae</taxon>
        <taxon>Streptophyta</taxon>
        <taxon>Embryophyta</taxon>
        <taxon>Tracheophyta</taxon>
        <taxon>Spermatophyta</taxon>
        <taxon>Pinopsida</taxon>
        <taxon>Pinidae</taxon>
        <taxon>Conifers II</taxon>
        <taxon>Cupressales</taxon>
        <taxon>Taxaceae</taxon>
        <taxon>Taxus</taxon>
    </lineage>
</organism>
<dbReference type="EMBL" id="JAHRHJ020000007">
    <property type="protein sequence ID" value="KAH9308268.1"/>
    <property type="molecule type" value="Genomic_DNA"/>
</dbReference>
<feature type="non-terminal residue" evidence="1">
    <location>
        <position position="1"/>
    </location>
</feature>
<dbReference type="Gene3D" id="1.10.510.10">
    <property type="entry name" value="Transferase(Phosphotransferase) domain 1"/>
    <property type="match status" value="1"/>
</dbReference>
<evidence type="ECO:0000313" key="1">
    <source>
        <dbReference type="EMBL" id="KAH9308268.1"/>
    </source>
</evidence>
<comment type="caution">
    <text evidence="1">The sequence shown here is derived from an EMBL/GenBank/DDBJ whole genome shotgun (WGS) entry which is preliminary data.</text>
</comment>
<dbReference type="Proteomes" id="UP000824469">
    <property type="component" value="Unassembled WGS sequence"/>
</dbReference>
<name>A0AA38KKZ9_TAXCH</name>
<dbReference type="InterPro" id="IPR011009">
    <property type="entry name" value="Kinase-like_dom_sf"/>
</dbReference>
<evidence type="ECO:0000313" key="2">
    <source>
        <dbReference type="Proteomes" id="UP000824469"/>
    </source>
</evidence>